<name>A0A078B457_STYLE</name>
<dbReference type="InterPro" id="IPR000719">
    <property type="entry name" value="Prot_kinase_dom"/>
</dbReference>
<feature type="compositionally biased region" description="Low complexity" evidence="12">
    <location>
        <begin position="616"/>
        <end position="628"/>
    </location>
</feature>
<feature type="compositionally biased region" description="Polar residues" evidence="12">
    <location>
        <begin position="1623"/>
        <end position="1633"/>
    </location>
</feature>
<dbReference type="InParanoid" id="A0A078B457"/>
<feature type="compositionally biased region" description="Polar residues" evidence="12">
    <location>
        <begin position="1092"/>
        <end position="1106"/>
    </location>
</feature>
<dbReference type="CDD" id="cd05123">
    <property type="entry name" value="STKc_AGC"/>
    <property type="match status" value="1"/>
</dbReference>
<reference evidence="15 16" key="1">
    <citation type="submission" date="2014-06" db="EMBL/GenBank/DDBJ databases">
        <authorList>
            <person name="Swart Estienne"/>
        </authorList>
    </citation>
    <scope>NUCLEOTIDE SEQUENCE [LARGE SCALE GENOMIC DNA]</scope>
    <source>
        <strain evidence="15 16">130c</strain>
    </source>
</reference>
<evidence type="ECO:0000259" key="14">
    <source>
        <dbReference type="PROSITE" id="PS51285"/>
    </source>
</evidence>
<feature type="compositionally biased region" description="Polar residues" evidence="12">
    <location>
        <begin position="1457"/>
        <end position="1490"/>
    </location>
</feature>
<dbReference type="InterPro" id="IPR000961">
    <property type="entry name" value="AGC-kinase_C"/>
</dbReference>
<proteinExistence type="inferred from homology"/>
<keyword evidence="7 15" id="KW-0418">Kinase</keyword>
<feature type="domain" description="AGC-kinase C-terminal" evidence="14">
    <location>
        <begin position="505"/>
        <end position="568"/>
    </location>
</feature>
<dbReference type="Pfam" id="PF07714">
    <property type="entry name" value="PK_Tyr_Ser-Thr"/>
    <property type="match status" value="1"/>
</dbReference>
<dbReference type="SMART" id="SM00220">
    <property type="entry name" value="S_TKc"/>
    <property type="match status" value="1"/>
</dbReference>
<feature type="region of interest" description="Disordered" evidence="12">
    <location>
        <begin position="600"/>
        <end position="636"/>
    </location>
</feature>
<dbReference type="InterPro" id="IPR001245">
    <property type="entry name" value="Ser-Thr/Tyr_kinase_cat_dom"/>
</dbReference>
<dbReference type="EC" id="2.7.11.1" evidence="2"/>
<dbReference type="SUPFAM" id="SSF56112">
    <property type="entry name" value="Protein kinase-like (PK-like)"/>
    <property type="match status" value="1"/>
</dbReference>
<feature type="region of interest" description="Disordered" evidence="12">
    <location>
        <begin position="676"/>
        <end position="746"/>
    </location>
</feature>
<feature type="region of interest" description="Disordered" evidence="12">
    <location>
        <begin position="1013"/>
        <end position="1066"/>
    </location>
</feature>
<dbReference type="EMBL" id="CCKQ01017159">
    <property type="protein sequence ID" value="CDW89031.1"/>
    <property type="molecule type" value="Genomic_DNA"/>
</dbReference>
<evidence type="ECO:0000256" key="3">
    <source>
        <dbReference type="ARBA" id="ARBA00022527"/>
    </source>
</evidence>
<feature type="compositionally biased region" description="Low complexity" evidence="12">
    <location>
        <begin position="58"/>
        <end position="67"/>
    </location>
</feature>
<evidence type="ECO:0000259" key="13">
    <source>
        <dbReference type="PROSITE" id="PS50011"/>
    </source>
</evidence>
<evidence type="ECO:0000313" key="16">
    <source>
        <dbReference type="Proteomes" id="UP000039865"/>
    </source>
</evidence>
<feature type="binding site" evidence="11">
    <location>
        <position position="305"/>
    </location>
    <ligand>
        <name>ATP</name>
        <dbReference type="ChEBI" id="CHEBI:30616"/>
    </ligand>
</feature>
<dbReference type="Gene3D" id="1.10.510.10">
    <property type="entry name" value="Transferase(Phosphotransferase) domain 1"/>
    <property type="match status" value="1"/>
</dbReference>
<keyword evidence="16" id="KW-1185">Reference proteome</keyword>
<dbReference type="FunFam" id="3.30.200.20:FF:000524">
    <property type="entry name" value="Non-specific serine/threonine protein kinase"/>
    <property type="match status" value="1"/>
</dbReference>
<feature type="compositionally biased region" description="Low complexity" evidence="12">
    <location>
        <begin position="1156"/>
        <end position="1174"/>
    </location>
</feature>
<feature type="region of interest" description="Disordered" evidence="12">
    <location>
        <begin position="1336"/>
        <end position="1363"/>
    </location>
</feature>
<organism evidence="15 16">
    <name type="scientific">Stylonychia lemnae</name>
    <name type="common">Ciliate</name>
    <dbReference type="NCBI Taxonomy" id="5949"/>
    <lineage>
        <taxon>Eukaryota</taxon>
        <taxon>Sar</taxon>
        <taxon>Alveolata</taxon>
        <taxon>Ciliophora</taxon>
        <taxon>Intramacronucleata</taxon>
        <taxon>Spirotrichea</taxon>
        <taxon>Stichotrichia</taxon>
        <taxon>Sporadotrichida</taxon>
        <taxon>Oxytrichidae</taxon>
        <taxon>Stylonychinae</taxon>
        <taxon>Stylonychia</taxon>
    </lineage>
</organism>
<feature type="region of interest" description="Disordered" evidence="12">
    <location>
        <begin position="1281"/>
        <end position="1301"/>
    </location>
</feature>
<comment type="similarity">
    <text evidence="1">Belongs to the protein kinase superfamily. AGC Ser/Thr protein kinase family.</text>
</comment>
<evidence type="ECO:0000256" key="12">
    <source>
        <dbReference type="SAM" id="MobiDB-lite"/>
    </source>
</evidence>
<evidence type="ECO:0000256" key="7">
    <source>
        <dbReference type="ARBA" id="ARBA00022777"/>
    </source>
</evidence>
<protein>
    <recommendedName>
        <fullName evidence="2">non-specific serine/threonine protein kinase</fullName>
        <ecNumber evidence="2">2.7.11.1</ecNumber>
    </recommendedName>
</protein>
<evidence type="ECO:0000256" key="11">
    <source>
        <dbReference type="PROSITE-ProRule" id="PRU10141"/>
    </source>
</evidence>
<evidence type="ECO:0000256" key="6">
    <source>
        <dbReference type="ARBA" id="ARBA00022741"/>
    </source>
</evidence>
<dbReference type="PROSITE" id="PS50011">
    <property type="entry name" value="PROTEIN_KINASE_DOM"/>
    <property type="match status" value="1"/>
</dbReference>
<dbReference type="InterPro" id="IPR017441">
    <property type="entry name" value="Protein_kinase_ATP_BS"/>
</dbReference>
<gene>
    <name evidence="15" type="primary">Contig13866.g14798</name>
    <name evidence="15" type="ORF">STYLEM_18159</name>
</gene>
<feature type="domain" description="Protein kinase" evidence="13">
    <location>
        <begin position="276"/>
        <end position="504"/>
    </location>
</feature>
<evidence type="ECO:0000256" key="10">
    <source>
        <dbReference type="ARBA" id="ARBA00048679"/>
    </source>
</evidence>
<evidence type="ECO:0000256" key="4">
    <source>
        <dbReference type="ARBA" id="ARBA00022553"/>
    </source>
</evidence>
<dbReference type="OMA" id="GISQTHI"/>
<evidence type="ECO:0000256" key="2">
    <source>
        <dbReference type="ARBA" id="ARBA00012513"/>
    </source>
</evidence>
<comment type="catalytic activity">
    <reaction evidence="10">
        <text>L-seryl-[protein] + ATP = O-phospho-L-seryl-[protein] + ADP + H(+)</text>
        <dbReference type="Rhea" id="RHEA:17989"/>
        <dbReference type="Rhea" id="RHEA-COMP:9863"/>
        <dbReference type="Rhea" id="RHEA-COMP:11604"/>
        <dbReference type="ChEBI" id="CHEBI:15378"/>
        <dbReference type="ChEBI" id="CHEBI:29999"/>
        <dbReference type="ChEBI" id="CHEBI:30616"/>
        <dbReference type="ChEBI" id="CHEBI:83421"/>
        <dbReference type="ChEBI" id="CHEBI:456216"/>
        <dbReference type="EC" id="2.7.11.1"/>
    </reaction>
</comment>
<feature type="region of interest" description="Disordered" evidence="12">
    <location>
        <begin position="1512"/>
        <end position="1535"/>
    </location>
</feature>
<feature type="compositionally biased region" description="Basic and acidic residues" evidence="12">
    <location>
        <begin position="676"/>
        <end position="687"/>
    </location>
</feature>
<evidence type="ECO:0000256" key="9">
    <source>
        <dbReference type="ARBA" id="ARBA00047899"/>
    </source>
</evidence>
<dbReference type="GO" id="GO:0005524">
    <property type="term" value="F:ATP binding"/>
    <property type="evidence" value="ECO:0007669"/>
    <property type="project" value="UniProtKB-UniRule"/>
</dbReference>
<feature type="compositionally biased region" description="Basic and acidic residues" evidence="12">
    <location>
        <begin position="724"/>
        <end position="736"/>
    </location>
</feature>
<keyword evidence="4" id="KW-0597">Phosphoprotein</keyword>
<feature type="compositionally biased region" description="Low complexity" evidence="12">
    <location>
        <begin position="1281"/>
        <end position="1298"/>
    </location>
</feature>
<feature type="compositionally biased region" description="Low complexity" evidence="12">
    <location>
        <begin position="1435"/>
        <end position="1456"/>
    </location>
</feature>
<dbReference type="GO" id="GO:0004674">
    <property type="term" value="F:protein serine/threonine kinase activity"/>
    <property type="evidence" value="ECO:0007669"/>
    <property type="project" value="UniProtKB-KW"/>
</dbReference>
<feature type="compositionally biased region" description="Basic and acidic residues" evidence="12">
    <location>
        <begin position="1032"/>
        <end position="1047"/>
    </location>
</feature>
<dbReference type="Proteomes" id="UP000039865">
    <property type="component" value="Unassembled WGS sequence"/>
</dbReference>
<accession>A0A078B457</accession>
<comment type="catalytic activity">
    <reaction evidence="9">
        <text>L-threonyl-[protein] + ATP = O-phospho-L-threonyl-[protein] + ADP + H(+)</text>
        <dbReference type="Rhea" id="RHEA:46608"/>
        <dbReference type="Rhea" id="RHEA-COMP:11060"/>
        <dbReference type="Rhea" id="RHEA-COMP:11605"/>
        <dbReference type="ChEBI" id="CHEBI:15378"/>
        <dbReference type="ChEBI" id="CHEBI:30013"/>
        <dbReference type="ChEBI" id="CHEBI:30616"/>
        <dbReference type="ChEBI" id="CHEBI:61977"/>
        <dbReference type="ChEBI" id="CHEBI:456216"/>
        <dbReference type="EC" id="2.7.11.1"/>
    </reaction>
</comment>
<feature type="compositionally biased region" description="Low complexity" evidence="12">
    <location>
        <begin position="1107"/>
        <end position="1119"/>
    </location>
</feature>
<feature type="region of interest" description="Disordered" evidence="12">
    <location>
        <begin position="1609"/>
        <end position="1639"/>
    </location>
</feature>
<dbReference type="PROSITE" id="PS51285">
    <property type="entry name" value="AGC_KINASE_CTER"/>
    <property type="match status" value="1"/>
</dbReference>
<sequence>MGNSQQNQQQNESSGNEDWNLLNIQYKRLGSVMVRVDSSSQQSSFKENPSTMKKEIHQQQQQQQQQQNHNANSRINAKSCGPMIENQIGKSREQLERDKSGNVRLQVIKEETMDSQFCQTSQVPLYTEIIANRKQIRVYVDKDVEFNLEIANDQLTCGWLLSEVTRRYTEELNRIKREKEQMIIAQATSLQVHNKEVNMLQQLQIQVSHNKSPSQKFTRKFIVALKTTDQRESLDFWLTQYDRYCTFDLIFVYRPLEVIDDKLVLNRKKEVCKKDFEQIKVIGRGGFSRVILVRKKDTGRLYAMKIMKKNKIIREKKLKPILSERKILEKLNHPFIIKLHWAFQSNEELFFVMDLCTGGEVFFHLNRLRRFSEEDIKPENILIDIDGHIRIADFGLSKVIPKRTKSYSFCGSPEYMSPEMLQGSGHDRKVDIYCLGALLFEMLTGLPPFYNKDTNKMYESILNHDLSFPDYLNPSLINLMTNMLQRDPNKRYQSISEIKRHSWLKDVKWEELLNKKISPLIIPNVKECHIDPDYVELPLDFEESQYKVRLSTERRYSYYYESTLQSKSVTEQSFYNMFFEKNESGSGVVNLLGGQGSSVKSGVVQNGSTNNPYGNSVQSEQSQQSQESGNLNQIGGRQNKNVIQGLENFTFIDVPQDELEIQKQLQKYEKVYEEKRMRSQQKGETKEQQSSNQSSLQMVNLSPSGDKNNKCGNQKNLKNSLSDQKGKAPTDEEVKSRFSYPQDESNKGYFTLSNKSGVTFEESNQSIAQELRINESIATSFGPNGQVIGTNVPGGSAIYNLKQTSLLLSGNNRLTIQEEEDDDLQSMGGSQSNFNGIHQQYTDRQKADNFSFKLQSSEAKEFAGHSNFTPSKILNDNFGSSTGKKDKQNNSVNNQFQGQTMTTATQSSQYNATQHNNFGNNDLTTSQYTITNYEETPRISIGTKNSQALPNPMPQFGRSGSQVQNLVNNHLGNQNQPAFVSQRSHQVGHNLKISTQPSQNFEIIDSFGTEKDHKALPDKTFSPKASSGFNRKNTDDKNSSVKRERTGSLKKKGTTKTALKQKPSPLIKEALMTQNINAVHQEMSFSRIPSVGPQQWSSNQANDRPNTSQQQKSTQIQPQMKKLTSHKHKPSYSLSPSNIMAAQATYQQLQKEQQLQHQSSVQQQPTQQLITQSQSMGITKQSPQLKKLPIKDQKSSALSSNKNSISQTKKIITKTGTIQTPAASNQSGMKSFLKAALPLAQAQQQLQSQAISQFQQIEGKTTEDTPVTIQDTSQELQISVQVQQDPQQAKKSQAQQRAQKFRSMDMTQNLLKKSMNNKGSGAKNNIAWKQHILQIQTSQSPSKDQSNQQQQQFSQAQNELKSNDSQVTAVISIINNKQSELEPSDQNMKMIPQLTSEFQMSGSQFKTQPIQKSMNLNAMTDHTPERRESNLSMDQLSQTAPQSQSQSAQSKPQSSLTNTSNKRQSDGSQKSSTRTNYNATTTQMSQSSIHATQQNLMQSFQNTTNQIASILSNDKNSNSNHKTANSIFSTPKGSKVPSAIATINIGISQTHIGNTMQPTINTNSILGGISSNGHNSQRNNTITQSTHNNSVKGSGQKINVVSQTSTNSIKTFGGISRNDGNQKKSNTAQNLVSSKFKKI</sequence>
<feature type="region of interest" description="Disordered" evidence="12">
    <location>
        <begin position="1571"/>
        <end position="1595"/>
    </location>
</feature>
<feature type="region of interest" description="Disordered" evidence="12">
    <location>
        <begin position="1423"/>
        <end position="1490"/>
    </location>
</feature>
<keyword evidence="5" id="KW-0808">Transferase</keyword>
<dbReference type="InterPro" id="IPR011009">
    <property type="entry name" value="Kinase-like_dom_sf"/>
</dbReference>
<evidence type="ECO:0000256" key="5">
    <source>
        <dbReference type="ARBA" id="ARBA00022679"/>
    </source>
</evidence>
<dbReference type="Gene3D" id="3.30.200.20">
    <property type="entry name" value="Phosphorylase Kinase, domain 1"/>
    <property type="match status" value="1"/>
</dbReference>
<keyword evidence="6 11" id="KW-0547">Nucleotide-binding</keyword>
<feature type="region of interest" description="Disordered" evidence="12">
    <location>
        <begin position="1156"/>
        <end position="1203"/>
    </location>
</feature>
<feature type="compositionally biased region" description="Polar residues" evidence="12">
    <location>
        <begin position="1512"/>
        <end position="1532"/>
    </location>
</feature>
<feature type="compositionally biased region" description="Polar residues" evidence="12">
    <location>
        <begin position="1175"/>
        <end position="1184"/>
    </location>
</feature>
<evidence type="ECO:0000256" key="8">
    <source>
        <dbReference type="ARBA" id="ARBA00022840"/>
    </source>
</evidence>
<dbReference type="Pfam" id="PF00069">
    <property type="entry name" value="Pkinase"/>
    <property type="match status" value="1"/>
</dbReference>
<feature type="compositionally biased region" description="Low complexity" evidence="12">
    <location>
        <begin position="1338"/>
        <end position="1357"/>
    </location>
</feature>
<dbReference type="PANTHER" id="PTHR24351">
    <property type="entry name" value="RIBOSOMAL PROTEIN S6 KINASE"/>
    <property type="match status" value="1"/>
</dbReference>
<keyword evidence="3" id="KW-0723">Serine/threonine-protein kinase</keyword>
<feature type="compositionally biased region" description="Polar residues" evidence="12">
    <location>
        <begin position="688"/>
        <end position="723"/>
    </location>
</feature>
<dbReference type="InterPro" id="IPR045270">
    <property type="entry name" value="STKc_AGC"/>
</dbReference>
<evidence type="ECO:0000256" key="1">
    <source>
        <dbReference type="ARBA" id="ARBA00009903"/>
    </source>
</evidence>
<feature type="region of interest" description="Disordered" evidence="12">
    <location>
        <begin position="37"/>
        <end position="74"/>
    </location>
</feature>
<keyword evidence="8 11" id="KW-0067">ATP-binding</keyword>
<feature type="compositionally biased region" description="Polar residues" evidence="12">
    <location>
        <begin position="37"/>
        <end position="51"/>
    </location>
</feature>
<feature type="region of interest" description="Disordered" evidence="12">
    <location>
        <begin position="1089"/>
        <end position="1134"/>
    </location>
</feature>
<dbReference type="PROSITE" id="PS00107">
    <property type="entry name" value="PROTEIN_KINASE_ATP"/>
    <property type="match status" value="1"/>
</dbReference>
<evidence type="ECO:0000313" key="15">
    <source>
        <dbReference type="EMBL" id="CDW89031.1"/>
    </source>
</evidence>